<dbReference type="CDD" id="cd12915">
    <property type="entry name" value="PDC2_DGC_like"/>
    <property type="match status" value="1"/>
</dbReference>
<evidence type="ECO:0000256" key="3">
    <source>
        <dbReference type="ARBA" id="ARBA00022553"/>
    </source>
</evidence>
<dbReference type="SUPFAM" id="SSF52172">
    <property type="entry name" value="CheY-like"/>
    <property type="match status" value="1"/>
</dbReference>
<dbReference type="InterPro" id="IPR005467">
    <property type="entry name" value="His_kinase_dom"/>
</dbReference>
<dbReference type="InterPro" id="IPR003594">
    <property type="entry name" value="HATPase_dom"/>
</dbReference>
<dbReference type="SUPFAM" id="SSF47384">
    <property type="entry name" value="Homodimeric domain of signal transducing histidine kinase"/>
    <property type="match status" value="1"/>
</dbReference>
<keyword evidence="5" id="KW-0472">Membrane</keyword>
<dbReference type="CDD" id="cd00156">
    <property type="entry name" value="REC"/>
    <property type="match status" value="1"/>
</dbReference>
<dbReference type="InterPro" id="IPR011006">
    <property type="entry name" value="CheY-like_superfamily"/>
</dbReference>
<evidence type="ECO:0000256" key="1">
    <source>
        <dbReference type="ARBA" id="ARBA00000085"/>
    </source>
</evidence>
<dbReference type="InterPro" id="IPR001789">
    <property type="entry name" value="Sig_transdc_resp-reg_receiver"/>
</dbReference>
<gene>
    <name evidence="8" type="ORF">NX778_15355</name>
</gene>
<dbReference type="InterPro" id="IPR004358">
    <property type="entry name" value="Sig_transdc_His_kin-like_C"/>
</dbReference>
<feature type="domain" description="Histidine kinase" evidence="6">
    <location>
        <begin position="364"/>
        <end position="572"/>
    </location>
</feature>
<comment type="catalytic activity">
    <reaction evidence="1">
        <text>ATP + protein L-histidine = ADP + protein N-phospho-L-histidine.</text>
        <dbReference type="EC" id="2.7.13.3"/>
    </reaction>
</comment>
<dbReference type="InterPro" id="IPR003661">
    <property type="entry name" value="HisK_dim/P_dom"/>
</dbReference>
<dbReference type="PROSITE" id="PS50110">
    <property type="entry name" value="RESPONSE_REGULATORY"/>
    <property type="match status" value="1"/>
</dbReference>
<evidence type="ECO:0000256" key="4">
    <source>
        <dbReference type="PROSITE-ProRule" id="PRU00169"/>
    </source>
</evidence>
<dbReference type="SUPFAM" id="SSF55874">
    <property type="entry name" value="ATPase domain of HSP90 chaperone/DNA topoisomerase II/histidine kinase"/>
    <property type="match status" value="1"/>
</dbReference>
<reference evidence="8 9" key="1">
    <citation type="submission" date="2022-08" db="EMBL/GenBank/DDBJ databases">
        <title>Reclassification of Massilia species as members of the genera Telluria, Duganella, Pseudoduganella, Mokoshia gen. nov. and Zemynaea gen. nov. using orthogonal and non-orthogonal genome-based approaches.</title>
        <authorList>
            <person name="Bowman J.P."/>
        </authorList>
    </citation>
    <scope>NUCLEOTIDE SEQUENCE [LARGE SCALE GENOMIC DNA]</scope>
    <source>
        <strain evidence="8 9">JCM 31606</strain>
    </source>
</reference>
<feature type="modified residue" description="4-aspartylphosphate" evidence="4">
    <location>
        <position position="642"/>
    </location>
</feature>
<dbReference type="PRINTS" id="PR00344">
    <property type="entry name" value="BCTRLSENSOR"/>
</dbReference>
<dbReference type="EC" id="2.7.13.3" evidence="2"/>
<keyword evidence="8" id="KW-0067">ATP-binding</keyword>
<dbReference type="RefSeq" id="WP_258812637.1">
    <property type="nucleotide sequence ID" value="NZ_JANUGU010000005.1"/>
</dbReference>
<feature type="domain" description="Response regulatory" evidence="7">
    <location>
        <begin position="591"/>
        <end position="705"/>
    </location>
</feature>
<dbReference type="Pfam" id="PF02518">
    <property type="entry name" value="HATPase_c"/>
    <property type="match status" value="1"/>
</dbReference>
<feature type="transmembrane region" description="Helical" evidence="5">
    <location>
        <begin position="23"/>
        <end position="42"/>
    </location>
</feature>
<keyword evidence="5" id="KW-0812">Transmembrane</keyword>
<keyword evidence="3 4" id="KW-0597">Phosphoprotein</keyword>
<dbReference type="CDD" id="cd12914">
    <property type="entry name" value="PDC1_DGC_like"/>
    <property type="match status" value="1"/>
</dbReference>
<dbReference type="Gene3D" id="3.30.450.20">
    <property type="entry name" value="PAS domain"/>
    <property type="match status" value="2"/>
</dbReference>
<dbReference type="PANTHER" id="PTHR43065:SF42">
    <property type="entry name" value="TWO-COMPONENT SENSOR PPRA"/>
    <property type="match status" value="1"/>
</dbReference>
<dbReference type="GO" id="GO:0005524">
    <property type="term" value="F:ATP binding"/>
    <property type="evidence" value="ECO:0007669"/>
    <property type="project" value="UniProtKB-KW"/>
</dbReference>
<evidence type="ECO:0000313" key="8">
    <source>
        <dbReference type="EMBL" id="MCS0659446.1"/>
    </source>
</evidence>
<dbReference type="PROSITE" id="PS50109">
    <property type="entry name" value="HIS_KIN"/>
    <property type="match status" value="1"/>
</dbReference>
<keyword evidence="9" id="KW-1185">Reference proteome</keyword>
<keyword evidence="8" id="KW-0547">Nucleotide-binding</keyword>
<name>A0ABT2CZP7_9BURK</name>
<organism evidence="8 9">
    <name type="scientific">Massilia terrae</name>
    <dbReference type="NCBI Taxonomy" id="1811224"/>
    <lineage>
        <taxon>Bacteria</taxon>
        <taxon>Pseudomonadati</taxon>
        <taxon>Pseudomonadota</taxon>
        <taxon>Betaproteobacteria</taxon>
        <taxon>Burkholderiales</taxon>
        <taxon>Oxalobacteraceae</taxon>
        <taxon>Telluria group</taxon>
        <taxon>Massilia</taxon>
    </lineage>
</organism>
<dbReference type="InterPro" id="IPR036890">
    <property type="entry name" value="HATPase_C_sf"/>
</dbReference>
<dbReference type="SMART" id="SM00388">
    <property type="entry name" value="HisKA"/>
    <property type="match status" value="1"/>
</dbReference>
<dbReference type="Gene3D" id="3.30.565.10">
    <property type="entry name" value="Histidine kinase-like ATPase, C-terminal domain"/>
    <property type="match status" value="1"/>
</dbReference>
<evidence type="ECO:0000259" key="7">
    <source>
        <dbReference type="PROSITE" id="PS50110"/>
    </source>
</evidence>
<evidence type="ECO:0000313" key="9">
    <source>
        <dbReference type="Proteomes" id="UP001204621"/>
    </source>
</evidence>
<dbReference type="PANTHER" id="PTHR43065">
    <property type="entry name" value="SENSOR HISTIDINE KINASE"/>
    <property type="match status" value="1"/>
</dbReference>
<comment type="caution">
    <text evidence="8">The sequence shown here is derived from an EMBL/GenBank/DDBJ whole genome shotgun (WGS) entry which is preliminary data.</text>
</comment>
<proteinExistence type="predicted"/>
<evidence type="ECO:0000256" key="2">
    <source>
        <dbReference type="ARBA" id="ARBA00012438"/>
    </source>
</evidence>
<dbReference type="SMART" id="SM00387">
    <property type="entry name" value="HATPase_c"/>
    <property type="match status" value="1"/>
</dbReference>
<evidence type="ECO:0000256" key="5">
    <source>
        <dbReference type="SAM" id="Phobius"/>
    </source>
</evidence>
<dbReference type="EMBL" id="JANUGU010000005">
    <property type="protein sequence ID" value="MCS0659446.1"/>
    <property type="molecule type" value="Genomic_DNA"/>
</dbReference>
<keyword evidence="5" id="KW-1133">Transmembrane helix</keyword>
<sequence>MQNGIPTQAVSSGLSREQRRTLGWLRTGVILGTALPLLLFALTASLHYSEVWEEATTATQRTSRILSEHALKLFDTSEVLLQQLDHLVAGSSDADIAARQELQAQTARLVAGLPQVNSVGVVDARGHPLLTSLGFPAPGRVDLSDRDFFVALRDGYPGVYVSGALIGKHSGEPFFSLAHARRKPDGSFGGIVQVSLDPQYLDAFYREVATSEDDMAVTMLSEEGSLIARFPHAAAGAKLAPSRPVREALAKDSGSATLVLTSQVDKQLRLITFRKVGGYPVQVAASVRVPAILAGWARDLLWSAVLTVCASAGLGMFGWFALRKTRRELELANCLYEESQQRKQIEHALLHAQKLEALGHLTGGVAHDFNNLLMVIGMNAQLIGRTVDGMREHPRLEAITRSVSNGAKLTRQMLSFSRRQPLLPATLDLARELDAMVELCAPVLGKTVEITVDVAEGTPPLLIDRAELELSLINLAINARHAMPDGGAFVVRARPLPDRQLEIVVRDNGCGIPPDILPHVTEPFFSTRPQGEGTGLGLSQVNTMCQRAGGVLRIDSRLGAGTTVHLRFPAAAGVAGVVVDEPQAERSFPLRMLLVEDNNEIAAAAQLVLESLGCSVRRCATAEEAAALLEHADPLPQAVLSDITMPGSMDGIALARHLRARYPHLPVALMTGYAERLHDAEALHLRVLPKPFDEHTLKEVLAWLWAHREERVDA</sequence>
<dbReference type="InterPro" id="IPR036097">
    <property type="entry name" value="HisK_dim/P_sf"/>
</dbReference>
<accession>A0ABT2CZP7</accession>
<protein>
    <recommendedName>
        <fullName evidence="2">histidine kinase</fullName>
        <ecNumber evidence="2">2.7.13.3</ecNumber>
    </recommendedName>
</protein>
<evidence type="ECO:0000259" key="6">
    <source>
        <dbReference type="PROSITE" id="PS50109"/>
    </source>
</evidence>
<dbReference type="SMART" id="SM00448">
    <property type="entry name" value="REC"/>
    <property type="match status" value="1"/>
</dbReference>
<dbReference type="CDD" id="cd00082">
    <property type="entry name" value="HisKA"/>
    <property type="match status" value="1"/>
</dbReference>
<dbReference type="Gene3D" id="1.10.287.130">
    <property type="match status" value="1"/>
</dbReference>
<dbReference type="Gene3D" id="3.40.50.2300">
    <property type="match status" value="1"/>
</dbReference>
<dbReference type="Proteomes" id="UP001204621">
    <property type="component" value="Unassembled WGS sequence"/>
</dbReference>
<dbReference type="Pfam" id="PF00072">
    <property type="entry name" value="Response_reg"/>
    <property type="match status" value="1"/>
</dbReference>